<dbReference type="Proteomes" id="UP000697802">
    <property type="component" value="Unassembled WGS sequence"/>
</dbReference>
<evidence type="ECO:0008006" key="5">
    <source>
        <dbReference type="Google" id="ProtNLM"/>
    </source>
</evidence>
<dbReference type="Pfam" id="PF13193">
    <property type="entry name" value="AMP-binding_C"/>
    <property type="match status" value="1"/>
</dbReference>
<name>A0ABX0GGA1_9GAMM</name>
<reference evidence="3 4" key="1">
    <citation type="submission" date="2018-02" db="EMBL/GenBank/DDBJ databases">
        <authorList>
            <person name="Machado R.A."/>
        </authorList>
    </citation>
    <scope>NUCLEOTIDE SEQUENCE [LARGE SCALE GENOMIC DNA]</scope>
    <source>
        <strain evidence="3 4">T327</strain>
    </source>
</reference>
<keyword evidence="4" id="KW-1185">Reference proteome</keyword>
<dbReference type="PROSITE" id="PS00455">
    <property type="entry name" value="AMP_BINDING"/>
    <property type="match status" value="1"/>
</dbReference>
<dbReference type="InterPro" id="IPR042099">
    <property type="entry name" value="ANL_N_sf"/>
</dbReference>
<dbReference type="InterPro" id="IPR045851">
    <property type="entry name" value="AMP-bd_C_sf"/>
</dbReference>
<dbReference type="PANTHER" id="PTHR45527">
    <property type="entry name" value="NONRIBOSOMAL PEPTIDE SYNTHETASE"/>
    <property type="match status" value="1"/>
</dbReference>
<dbReference type="Pfam" id="PF00501">
    <property type="entry name" value="AMP-binding"/>
    <property type="match status" value="1"/>
</dbReference>
<dbReference type="InterPro" id="IPR020845">
    <property type="entry name" value="AMP-binding_CS"/>
</dbReference>
<dbReference type="InterPro" id="IPR025110">
    <property type="entry name" value="AMP-bd_C"/>
</dbReference>
<dbReference type="SUPFAM" id="SSF56801">
    <property type="entry name" value="Acetyl-CoA synthetase-like"/>
    <property type="match status" value="1"/>
</dbReference>
<proteinExistence type="predicted"/>
<evidence type="ECO:0000313" key="4">
    <source>
        <dbReference type="Proteomes" id="UP000697802"/>
    </source>
</evidence>
<dbReference type="InterPro" id="IPR010071">
    <property type="entry name" value="AA_adenyl_dom"/>
</dbReference>
<gene>
    <name evidence="3" type="ORF">C5471_10555</name>
</gene>
<sequence length="504" mass="57058">MLSRFFYITQKNKHLTAVKYRNQTVSYGLLNQWVGKIASYLSLNGVKPGDFVAVELTPSAELIASLLAVQALGAAYVPLDKKAPIERNQLILEDVQPVFIIGDKDNFHQKDYPFCDIYHCIQQMDIFQSVSDSSQLTGIAYVIYTSGTTGKPKGVPITHNNLSALFEITESFYQFNSRDVIMLYHSYAFDFSVWEMWSAIAYGGTLLIPDDETRIEPEKLSQLIKDENVTVLNQTPTAFSINAPKLMNFNRSELALRFIIFGGERLNFQALKPWEKKFGLDSPLLINMYGITETTVHATLHVVKKNDLDKPESIIGKVLPSFNYILRKLQDSSFSDNSGELLLSGRQVTEGYLNSDNTSSGKFIEIENNNLSIVYYCSGDIVKCNDNDELIYQGRIDQQVKINGYRIETGEIESIMAQLDGIEDVCVIALRSEMLGDYLLCYFSSSIIESDVTLIERFKILAKDKLPVYMRPLKYKRLDRIPRTVNGKMDKSAIIHSLELAYVS</sequence>
<dbReference type="RefSeq" id="WP_133816060.1">
    <property type="nucleotide sequence ID" value="NZ_CAWPIF010000018.1"/>
</dbReference>
<evidence type="ECO:0000313" key="3">
    <source>
        <dbReference type="EMBL" id="NHB88127.1"/>
    </source>
</evidence>
<organism evidence="3 4">
    <name type="scientific">Photorhabdus tasmaniensis</name>
    <dbReference type="NCBI Taxonomy" id="1004159"/>
    <lineage>
        <taxon>Bacteria</taxon>
        <taxon>Pseudomonadati</taxon>
        <taxon>Pseudomonadota</taxon>
        <taxon>Gammaproteobacteria</taxon>
        <taxon>Enterobacterales</taxon>
        <taxon>Morganellaceae</taxon>
        <taxon>Photorhabdus</taxon>
    </lineage>
</organism>
<comment type="caution">
    <text evidence="3">The sequence shown here is derived from an EMBL/GenBank/DDBJ whole genome shotgun (WGS) entry which is preliminary data.</text>
</comment>
<evidence type="ECO:0000259" key="1">
    <source>
        <dbReference type="Pfam" id="PF00501"/>
    </source>
</evidence>
<dbReference type="InterPro" id="IPR000873">
    <property type="entry name" value="AMP-dep_synth/lig_dom"/>
</dbReference>
<dbReference type="Gene3D" id="3.30.300.30">
    <property type="match status" value="1"/>
</dbReference>
<dbReference type="Gene3D" id="3.40.50.12780">
    <property type="entry name" value="N-terminal domain of ligase-like"/>
    <property type="match status" value="1"/>
</dbReference>
<feature type="domain" description="AMP-dependent synthetase/ligase" evidence="1">
    <location>
        <begin position="10"/>
        <end position="353"/>
    </location>
</feature>
<dbReference type="NCBIfam" id="TIGR01733">
    <property type="entry name" value="AA-adenyl-dom"/>
    <property type="match status" value="1"/>
</dbReference>
<evidence type="ECO:0000259" key="2">
    <source>
        <dbReference type="Pfam" id="PF13193"/>
    </source>
</evidence>
<accession>A0ABX0GGA1</accession>
<dbReference type="EMBL" id="PUJU01000018">
    <property type="protein sequence ID" value="NHB88127.1"/>
    <property type="molecule type" value="Genomic_DNA"/>
</dbReference>
<dbReference type="PANTHER" id="PTHR45527:SF1">
    <property type="entry name" value="FATTY ACID SYNTHASE"/>
    <property type="match status" value="1"/>
</dbReference>
<protein>
    <recommendedName>
        <fullName evidence="5">Amino acid adenylation domain-containing protein</fullName>
    </recommendedName>
</protein>
<feature type="domain" description="AMP-binding enzyme C-terminal" evidence="2">
    <location>
        <begin position="411"/>
        <end position="488"/>
    </location>
</feature>